<gene>
    <name evidence="1" type="ORF">DFP72DRAFT_83416</name>
</gene>
<dbReference type="Proteomes" id="UP000521943">
    <property type="component" value="Unassembled WGS sequence"/>
</dbReference>
<name>A0A8H6HC77_9AGAR</name>
<organism evidence="1 2">
    <name type="scientific">Ephemerocybe angulata</name>
    <dbReference type="NCBI Taxonomy" id="980116"/>
    <lineage>
        <taxon>Eukaryota</taxon>
        <taxon>Fungi</taxon>
        <taxon>Dikarya</taxon>
        <taxon>Basidiomycota</taxon>
        <taxon>Agaricomycotina</taxon>
        <taxon>Agaricomycetes</taxon>
        <taxon>Agaricomycetidae</taxon>
        <taxon>Agaricales</taxon>
        <taxon>Agaricineae</taxon>
        <taxon>Psathyrellaceae</taxon>
        <taxon>Ephemerocybe</taxon>
    </lineage>
</organism>
<dbReference type="AlphaFoldDB" id="A0A8H6HC77"/>
<protein>
    <submittedName>
        <fullName evidence="1">Uncharacterized protein</fullName>
    </submittedName>
</protein>
<comment type="caution">
    <text evidence="1">The sequence shown here is derived from an EMBL/GenBank/DDBJ whole genome shotgun (WGS) entry which is preliminary data.</text>
</comment>
<reference evidence="1 2" key="1">
    <citation type="submission" date="2020-07" db="EMBL/GenBank/DDBJ databases">
        <title>Comparative genomics of pyrophilous fungi reveals a link between fire events and developmental genes.</title>
        <authorList>
            <consortium name="DOE Joint Genome Institute"/>
            <person name="Steindorff A.S."/>
            <person name="Carver A."/>
            <person name="Calhoun S."/>
            <person name="Stillman K."/>
            <person name="Liu H."/>
            <person name="Lipzen A."/>
            <person name="Pangilinan J."/>
            <person name="Labutti K."/>
            <person name="Bruns T.D."/>
            <person name="Grigoriev I.V."/>
        </authorList>
    </citation>
    <scope>NUCLEOTIDE SEQUENCE [LARGE SCALE GENOMIC DNA]</scope>
    <source>
        <strain evidence="1 2">CBS 144469</strain>
    </source>
</reference>
<keyword evidence="2" id="KW-1185">Reference proteome</keyword>
<proteinExistence type="predicted"/>
<evidence type="ECO:0000313" key="1">
    <source>
        <dbReference type="EMBL" id="KAF6744254.1"/>
    </source>
</evidence>
<evidence type="ECO:0000313" key="2">
    <source>
        <dbReference type="Proteomes" id="UP000521943"/>
    </source>
</evidence>
<accession>A0A8H6HC77</accession>
<dbReference type="EMBL" id="JACGCI010000124">
    <property type="protein sequence ID" value="KAF6744254.1"/>
    <property type="molecule type" value="Genomic_DNA"/>
</dbReference>
<sequence length="228" mass="25775">MGGAVETEWSPPNSLPGSGTSVTMIGKLGVSRSPYKTAFVSALLLIPLPRLHPPTSILIPSHSTMEDTLLVVDWDGVLRRSPKDLLKYLRILGHKTRRSARIVSFDVHGLTTGSKEKDARIQMVLKLFKIRYHCHFDRAAKLLAMKEVLTKRLNKTDGTHRFVTIVTQSNDTFKDIIDSRWARNLGFVRVKTTLAICLKYPPVYTPPLPGAFKAFESRYRKHFDEVAY</sequence>